<keyword evidence="2" id="KW-1185">Reference proteome</keyword>
<dbReference type="SUPFAM" id="SSF52540">
    <property type="entry name" value="P-loop containing nucleoside triphosphate hydrolases"/>
    <property type="match status" value="1"/>
</dbReference>
<dbReference type="Gene3D" id="3.40.50.300">
    <property type="entry name" value="P-loop containing nucleotide triphosphate hydrolases"/>
    <property type="match status" value="1"/>
</dbReference>
<evidence type="ECO:0000313" key="1">
    <source>
        <dbReference type="EMBL" id="KAK3678273.1"/>
    </source>
</evidence>
<evidence type="ECO:0000313" key="2">
    <source>
        <dbReference type="Proteomes" id="UP001274830"/>
    </source>
</evidence>
<dbReference type="AlphaFoldDB" id="A0AAE1C4Y4"/>
<gene>
    <name evidence="1" type="ORF">LTR78_001568</name>
</gene>
<dbReference type="EMBL" id="JAUTXT010000004">
    <property type="protein sequence ID" value="KAK3678273.1"/>
    <property type="molecule type" value="Genomic_DNA"/>
</dbReference>
<dbReference type="Proteomes" id="UP001274830">
    <property type="component" value="Unassembled WGS sequence"/>
</dbReference>
<reference evidence="1" key="1">
    <citation type="submission" date="2023-07" db="EMBL/GenBank/DDBJ databases">
        <title>Black Yeasts Isolated from many extreme environments.</title>
        <authorList>
            <person name="Coleine C."/>
            <person name="Stajich J.E."/>
            <person name="Selbmann L."/>
        </authorList>
    </citation>
    <scope>NUCLEOTIDE SEQUENCE</scope>
    <source>
        <strain evidence="1">CCFEE 5485</strain>
    </source>
</reference>
<comment type="caution">
    <text evidence="1">The sequence shown here is derived from an EMBL/GenBank/DDBJ whole genome shotgun (WGS) entry which is preliminary data.</text>
</comment>
<sequence length="630" mass="70264">MSDTSSETYEGYRDLPAGQKSLEPSFAHYRLLRDADRGAVNRKTRLVTLHTGGTDAEKASIRNLTDVAESWCKCTILAGNDWSIASGEWKFRVTFDRLLMIPTLRLECAFDEIPRFYIHTSSYSTTGVHGRTPGRPAVTDPKLILEFHFFPTGDGLEGLQAFQVLGDDVKFVAHGATSEGFNKIPLHMRDNPTVCKLKAMLSPPASHDVTLRLLDLPDSIARRLFSMRASHLPGGSAQLLDIFKGTNSGHRHTEWGAFGTSPGSIRPPLAMMQMNPPLPMTPLSSGDTFSTTTQARIELLYSIHSLHQEEVDGLKLWARGTHTGQLCAFEDVAYMVVKFGPFNKLGSATDHRKFRLNDRIHVKLSWRSPHGKRNDHKLGGIHCTAAVQLRPHDAVFMIPGIDVKKFPGICQNRDDWHADKFDVRCDPHISSFAVSNQLKTADALSNPRNAFWRKIVLNQLHDDIETVEIATKRKFDPQSKPREVSDEAVRQAMEADGPKFRKQIQDAYQEMLNSRKWNPEQLEALKTVRSVVGSIVLITGPAGTGKTLVQQAICSFAYLLGLHVLAVSPANSTCADFMRKLNKLFPHIKATRVFPASAELDNKGIPTANPWLRLRLVMSVASPWDCWTST</sequence>
<organism evidence="1 2">
    <name type="scientific">Recurvomyces mirabilis</name>
    <dbReference type="NCBI Taxonomy" id="574656"/>
    <lineage>
        <taxon>Eukaryota</taxon>
        <taxon>Fungi</taxon>
        <taxon>Dikarya</taxon>
        <taxon>Ascomycota</taxon>
        <taxon>Pezizomycotina</taxon>
        <taxon>Dothideomycetes</taxon>
        <taxon>Dothideomycetidae</taxon>
        <taxon>Mycosphaerellales</taxon>
        <taxon>Teratosphaeriaceae</taxon>
        <taxon>Recurvomyces</taxon>
    </lineage>
</organism>
<accession>A0AAE1C4Y4</accession>
<name>A0AAE1C4Y4_9PEZI</name>
<proteinExistence type="predicted"/>
<dbReference type="InterPro" id="IPR027417">
    <property type="entry name" value="P-loop_NTPase"/>
</dbReference>
<protein>
    <submittedName>
        <fullName evidence="1">Uncharacterized protein</fullName>
    </submittedName>
</protein>